<comment type="caution">
    <text evidence="2">The sequence shown here is derived from an EMBL/GenBank/DDBJ whole genome shotgun (WGS) entry which is preliminary data.</text>
</comment>
<sequence length="183" mass="19964">MTTGFQPARRLIDLVNLVHARPDATRHDFAAVLAEHGERTVDLADTALTEADLDDLRAAITRLAGLLAESDVDRAALALNDVLAGSGARPRLSRHDGHTWHLHVDREDAGWGDWLLASSALSLAQLLSERGRPAWGRCPMDGCEAPYFLDDGPGSARRYCSATCAGRARVAAYRQRKRERAAE</sequence>
<dbReference type="EMBL" id="JACHGT010000005">
    <property type="protein sequence ID" value="MBB6034841.1"/>
    <property type="molecule type" value="Genomic_DNA"/>
</dbReference>
<dbReference type="RefSeq" id="WP_203686634.1">
    <property type="nucleotide sequence ID" value="NZ_BONT01000067.1"/>
</dbReference>
<dbReference type="AlphaFoldDB" id="A0A841FC26"/>
<evidence type="ECO:0000259" key="1">
    <source>
        <dbReference type="Pfam" id="PF11706"/>
    </source>
</evidence>
<dbReference type="Pfam" id="PF11706">
    <property type="entry name" value="zf-CGNR"/>
    <property type="match status" value="1"/>
</dbReference>
<organism evidence="2 3">
    <name type="scientific">Phytomonospora endophytica</name>
    <dbReference type="NCBI Taxonomy" id="714109"/>
    <lineage>
        <taxon>Bacteria</taxon>
        <taxon>Bacillati</taxon>
        <taxon>Actinomycetota</taxon>
        <taxon>Actinomycetes</taxon>
        <taxon>Micromonosporales</taxon>
        <taxon>Micromonosporaceae</taxon>
        <taxon>Phytomonospora</taxon>
    </lineage>
</organism>
<dbReference type="InterPro" id="IPR010852">
    <property type="entry name" value="ABATE"/>
</dbReference>
<dbReference type="InterPro" id="IPR023286">
    <property type="entry name" value="ABATE_dom_sf"/>
</dbReference>
<dbReference type="PANTHER" id="PTHR35525">
    <property type="entry name" value="BLL6575 PROTEIN"/>
    <property type="match status" value="1"/>
</dbReference>
<proteinExistence type="predicted"/>
<feature type="domain" description="Zinc finger CGNR" evidence="1">
    <location>
        <begin position="136"/>
        <end position="177"/>
    </location>
</feature>
<gene>
    <name evidence="2" type="ORF">HNR73_002695</name>
</gene>
<dbReference type="Proteomes" id="UP000548476">
    <property type="component" value="Unassembled WGS sequence"/>
</dbReference>
<protein>
    <submittedName>
        <fullName evidence="2">Putative RNA-binding Zn ribbon-like protein</fullName>
    </submittedName>
</protein>
<dbReference type="SUPFAM" id="SSF160904">
    <property type="entry name" value="Jann2411-like"/>
    <property type="match status" value="1"/>
</dbReference>
<evidence type="ECO:0000313" key="3">
    <source>
        <dbReference type="Proteomes" id="UP000548476"/>
    </source>
</evidence>
<accession>A0A841FC26</accession>
<name>A0A841FC26_9ACTN</name>
<dbReference type="Gene3D" id="1.10.3300.10">
    <property type="entry name" value="Jann2411-like domain"/>
    <property type="match status" value="1"/>
</dbReference>
<dbReference type="Pfam" id="PF07336">
    <property type="entry name" value="ABATE"/>
    <property type="match status" value="1"/>
</dbReference>
<reference evidence="2 3" key="1">
    <citation type="submission" date="2020-08" db="EMBL/GenBank/DDBJ databases">
        <title>Genomic Encyclopedia of Type Strains, Phase IV (KMG-IV): sequencing the most valuable type-strain genomes for metagenomic binning, comparative biology and taxonomic classification.</title>
        <authorList>
            <person name="Goeker M."/>
        </authorList>
    </citation>
    <scope>NUCLEOTIDE SEQUENCE [LARGE SCALE GENOMIC DNA]</scope>
    <source>
        <strain evidence="2 3">YIM 65646</strain>
    </source>
</reference>
<evidence type="ECO:0000313" key="2">
    <source>
        <dbReference type="EMBL" id="MBB6034841.1"/>
    </source>
</evidence>
<keyword evidence="3" id="KW-1185">Reference proteome</keyword>
<dbReference type="InterPro" id="IPR021005">
    <property type="entry name" value="Znf_CGNR"/>
</dbReference>
<dbReference type="PANTHER" id="PTHR35525:SF3">
    <property type="entry name" value="BLL6575 PROTEIN"/>
    <property type="match status" value="1"/>
</dbReference>